<dbReference type="GO" id="GO:0006465">
    <property type="term" value="P:signal peptide processing"/>
    <property type="evidence" value="ECO:0007669"/>
    <property type="project" value="TreeGrafter"/>
</dbReference>
<protein>
    <submittedName>
        <fullName evidence="5">Prepilin peptidase</fullName>
    </submittedName>
</protein>
<dbReference type="RefSeq" id="WP_061078461.1">
    <property type="nucleotide sequence ID" value="NZ_JAAXPG010000006.1"/>
</dbReference>
<evidence type="ECO:0000256" key="1">
    <source>
        <dbReference type="ARBA" id="ARBA00005801"/>
    </source>
</evidence>
<dbReference type="AlphaFoldDB" id="A0A7X6RPI2"/>
<dbReference type="GO" id="GO:0005886">
    <property type="term" value="C:plasma membrane"/>
    <property type="evidence" value="ECO:0007669"/>
    <property type="project" value="TreeGrafter"/>
</dbReference>
<dbReference type="EMBL" id="JAAXPG010000006">
    <property type="protein sequence ID" value="NKY97719.1"/>
    <property type="molecule type" value="Genomic_DNA"/>
</dbReference>
<comment type="similarity">
    <text evidence="1">Belongs to the peptidase A24 family.</text>
</comment>
<dbReference type="PANTHER" id="PTHR30487">
    <property type="entry name" value="TYPE 4 PREPILIN-LIKE PROTEINS LEADER PEPTIDE-PROCESSING ENZYME"/>
    <property type="match status" value="1"/>
</dbReference>
<feature type="transmembrane region" description="Helical" evidence="3">
    <location>
        <begin position="197"/>
        <end position="216"/>
    </location>
</feature>
<keyword evidence="3" id="KW-0472">Membrane</keyword>
<feature type="transmembrane region" description="Helical" evidence="3">
    <location>
        <begin position="222"/>
        <end position="242"/>
    </location>
</feature>
<feature type="compositionally biased region" description="Basic and acidic residues" evidence="2">
    <location>
        <begin position="83"/>
        <end position="93"/>
    </location>
</feature>
<keyword evidence="6" id="KW-1185">Reference proteome</keyword>
<feature type="transmembrane region" description="Helical" evidence="3">
    <location>
        <begin position="167"/>
        <end position="185"/>
    </location>
</feature>
<dbReference type="Gene3D" id="1.20.120.1220">
    <property type="match status" value="1"/>
</dbReference>
<keyword evidence="3" id="KW-1133">Transmembrane helix</keyword>
<feature type="domain" description="Prepilin type IV endopeptidase peptidase" evidence="4">
    <location>
        <begin position="176"/>
        <end position="283"/>
    </location>
</feature>
<comment type="caution">
    <text evidence="5">The sequence shown here is derived from an EMBL/GenBank/DDBJ whole genome shotgun (WGS) entry which is preliminary data.</text>
</comment>
<evidence type="ECO:0000256" key="3">
    <source>
        <dbReference type="SAM" id="Phobius"/>
    </source>
</evidence>
<evidence type="ECO:0000313" key="6">
    <source>
        <dbReference type="Proteomes" id="UP000553209"/>
    </source>
</evidence>
<gene>
    <name evidence="5" type="ORF">HGB44_08540</name>
</gene>
<proteinExistence type="inferred from homology"/>
<feature type="compositionally biased region" description="Basic and acidic residues" evidence="2">
    <location>
        <begin position="58"/>
        <end position="70"/>
    </location>
</feature>
<organism evidence="5 6">
    <name type="scientific">Nocardiopsis alborubida</name>
    <dbReference type="NCBI Taxonomy" id="146802"/>
    <lineage>
        <taxon>Bacteria</taxon>
        <taxon>Bacillati</taxon>
        <taxon>Actinomycetota</taxon>
        <taxon>Actinomycetes</taxon>
        <taxon>Streptosporangiales</taxon>
        <taxon>Nocardiopsidaceae</taxon>
        <taxon>Nocardiopsis</taxon>
    </lineage>
</organism>
<feature type="transmembrane region" description="Helical" evidence="3">
    <location>
        <begin position="273"/>
        <end position="294"/>
    </location>
</feature>
<dbReference type="GO" id="GO:0004190">
    <property type="term" value="F:aspartic-type endopeptidase activity"/>
    <property type="evidence" value="ECO:0007669"/>
    <property type="project" value="InterPro"/>
</dbReference>
<evidence type="ECO:0000256" key="2">
    <source>
        <dbReference type="SAM" id="MobiDB-lite"/>
    </source>
</evidence>
<dbReference type="PANTHER" id="PTHR30487:SF0">
    <property type="entry name" value="PREPILIN LEADER PEPTIDASE_N-METHYLTRANSFERASE-RELATED"/>
    <property type="match status" value="1"/>
</dbReference>
<dbReference type="Proteomes" id="UP000553209">
    <property type="component" value="Unassembled WGS sequence"/>
</dbReference>
<feature type="transmembrane region" description="Helical" evidence="3">
    <location>
        <begin position="143"/>
        <end position="161"/>
    </location>
</feature>
<feature type="transmembrane region" description="Helical" evidence="3">
    <location>
        <begin position="306"/>
        <end position="325"/>
    </location>
</feature>
<reference evidence="5 6" key="1">
    <citation type="submission" date="2020-04" db="EMBL/GenBank/DDBJ databases">
        <title>MicrobeNet Type strains.</title>
        <authorList>
            <person name="Nicholson A.C."/>
        </authorList>
    </citation>
    <scope>NUCLEOTIDE SEQUENCE [LARGE SCALE GENOMIC DNA]</scope>
    <source>
        <strain evidence="5 6">ATCC 23612</strain>
    </source>
</reference>
<keyword evidence="3" id="KW-0812">Transmembrane</keyword>
<dbReference type="InterPro" id="IPR000045">
    <property type="entry name" value="Prepilin_IV_endopep_pep"/>
</dbReference>
<feature type="region of interest" description="Disordered" evidence="2">
    <location>
        <begin position="40"/>
        <end position="102"/>
    </location>
</feature>
<sequence>MPTPSTLLLHPHLWTVAVAVLLALLGVVVGQLNGRIVHLFGPAGPQRTPASRGSLTPRADRHVQPARDDATTVPDATVPDPGEDVHGERRLPAEDDEGPPPPRCPHCRAELRFLRWFPAVEARTFRRRGACPHCEQVIRSHPAVVAMTAALFGCVGLWATLQPDWGPFGVLAVLWLTAVGVLLAVIDLRVMRLPDAVVLPAYPVAAALIGMAVLLPPEGPDTGRASGALASMVLVTVLYWLLWRVHSAGLGFGDVKLSGLTALYAGWAAGTFGALVAVFWAFAAFSLVGIVLMALRRLTRRDPFPLGPFMLAAALATVLAGGALFPQP</sequence>
<feature type="transmembrane region" description="Helical" evidence="3">
    <location>
        <begin position="249"/>
        <end position="267"/>
    </location>
</feature>
<evidence type="ECO:0000259" key="4">
    <source>
        <dbReference type="Pfam" id="PF01478"/>
    </source>
</evidence>
<evidence type="ECO:0000313" key="5">
    <source>
        <dbReference type="EMBL" id="NKY97719.1"/>
    </source>
</evidence>
<name>A0A7X6RPI2_9ACTN</name>
<feature type="transmembrane region" description="Helical" evidence="3">
    <location>
        <begin position="12"/>
        <end position="30"/>
    </location>
</feature>
<dbReference type="InterPro" id="IPR050882">
    <property type="entry name" value="Prepilin_peptidase/N-MTase"/>
</dbReference>
<dbReference type="Pfam" id="PF01478">
    <property type="entry name" value="Peptidase_A24"/>
    <property type="match status" value="1"/>
</dbReference>
<accession>A0A7X6RPI2</accession>